<dbReference type="OrthoDB" id="214902at2"/>
<dbReference type="Proteomes" id="UP000001635">
    <property type="component" value="Chromosome"/>
</dbReference>
<gene>
    <name evidence="2" type="ordered locus">Cycma_2142</name>
</gene>
<dbReference type="HOGENOM" id="CLU_136016_1_0_10"/>
<dbReference type="SUPFAM" id="SSF159894">
    <property type="entry name" value="YgaC/TfoX-N like"/>
    <property type="match status" value="1"/>
</dbReference>
<dbReference type="Pfam" id="PF04993">
    <property type="entry name" value="TfoX_N"/>
    <property type="match status" value="1"/>
</dbReference>
<organism evidence="2 3">
    <name type="scientific">Cyclobacterium marinum (strain ATCC 25205 / DSM 745 / LMG 13164 / NCIMB 1802)</name>
    <name type="common">Flectobacillus marinus</name>
    <dbReference type="NCBI Taxonomy" id="880070"/>
    <lineage>
        <taxon>Bacteria</taxon>
        <taxon>Pseudomonadati</taxon>
        <taxon>Bacteroidota</taxon>
        <taxon>Cytophagia</taxon>
        <taxon>Cytophagales</taxon>
        <taxon>Cyclobacteriaceae</taxon>
        <taxon>Cyclobacterium</taxon>
    </lineage>
</organism>
<reference evidence="3" key="1">
    <citation type="submission" date="2011-07" db="EMBL/GenBank/DDBJ databases">
        <title>The complete genome of Cyclobacterium marinum DSM 745.</title>
        <authorList>
            <person name="Lucas S."/>
            <person name="Han J."/>
            <person name="Lapidus A."/>
            <person name="Bruce D."/>
            <person name="Goodwin L."/>
            <person name="Pitluck S."/>
            <person name="Peters L."/>
            <person name="Kyrpides N."/>
            <person name="Mavromatis K."/>
            <person name="Ivanova N."/>
            <person name="Ovchinnikova G."/>
            <person name="Chertkov O."/>
            <person name="Detter J.C."/>
            <person name="Tapia R."/>
            <person name="Han C."/>
            <person name="Land M."/>
            <person name="Hauser L."/>
            <person name="Markowitz V."/>
            <person name="Cheng J.-F."/>
            <person name="Hugenholtz P."/>
            <person name="Woyke T."/>
            <person name="Wu D."/>
            <person name="Tindall B."/>
            <person name="Schuetze A."/>
            <person name="Brambilla E."/>
            <person name="Klenk H.-P."/>
            <person name="Eisen J.A."/>
        </authorList>
    </citation>
    <scope>NUCLEOTIDE SEQUENCE [LARGE SCALE GENOMIC DNA]</scope>
    <source>
        <strain evidence="3">ATCC 25205 / DSM 745 / LMG 13164 / NCIMB 1802</strain>
    </source>
</reference>
<proteinExistence type="predicted"/>
<dbReference type="RefSeq" id="WP_014020180.1">
    <property type="nucleotide sequence ID" value="NC_015914.1"/>
</dbReference>
<dbReference type="STRING" id="880070.Cycma_2142"/>
<dbReference type="EMBL" id="CP002955">
    <property type="protein sequence ID" value="AEL25887.1"/>
    <property type="molecule type" value="Genomic_DNA"/>
</dbReference>
<dbReference type="AlphaFoldDB" id="G0J2J6"/>
<dbReference type="eggNOG" id="COG3070">
    <property type="taxonomic scope" value="Bacteria"/>
</dbReference>
<dbReference type="KEGG" id="cmr:Cycma_2142"/>
<dbReference type="InterPro" id="IPR007076">
    <property type="entry name" value="TfoX_N"/>
</dbReference>
<sequence length="112" mass="13003">MAYDEKLADRVREYLYEVGQTKVEEKRMFGGLAFLINEKMCVNVSGSRLMCRFDPEKLEEVAELNGFQSMVMKGRVYKGYCYVGAEAIQTRRDLAYWIDLCLDFNDKAKSSK</sequence>
<evidence type="ECO:0000313" key="3">
    <source>
        <dbReference type="Proteomes" id="UP000001635"/>
    </source>
</evidence>
<feature type="domain" description="TfoX N-terminal" evidence="1">
    <location>
        <begin position="21"/>
        <end position="104"/>
    </location>
</feature>
<name>G0J2J6_CYCMS</name>
<keyword evidence="3" id="KW-1185">Reference proteome</keyword>
<accession>G0J2J6</accession>
<protein>
    <recommendedName>
        <fullName evidence="1">TfoX N-terminal domain-containing protein</fullName>
    </recommendedName>
</protein>
<dbReference type="Gene3D" id="3.30.1460.30">
    <property type="entry name" value="YgaC/TfoX-N like chaperone"/>
    <property type="match status" value="1"/>
</dbReference>
<evidence type="ECO:0000313" key="2">
    <source>
        <dbReference type="EMBL" id="AEL25887.1"/>
    </source>
</evidence>
<evidence type="ECO:0000259" key="1">
    <source>
        <dbReference type="Pfam" id="PF04993"/>
    </source>
</evidence>